<dbReference type="InterPro" id="IPR019984">
    <property type="entry name" value="Ribosomal_uS17_bact/chlr"/>
</dbReference>
<evidence type="ECO:0000256" key="6">
    <source>
        <dbReference type="HAMAP-Rule" id="MF_01345"/>
    </source>
</evidence>
<comment type="function">
    <text evidence="6">One of the primary rRNA binding proteins, it binds specifically to the 5'-end of 16S ribosomal RNA.</text>
</comment>
<accession>A0ABT6Q0P2</accession>
<dbReference type="PANTHER" id="PTHR10744">
    <property type="entry name" value="40S RIBOSOMAL PROTEIN S11 FAMILY MEMBER"/>
    <property type="match status" value="1"/>
</dbReference>
<keyword evidence="3 6" id="KW-0694">RNA-binding</keyword>
<comment type="caution">
    <text evidence="7">The sequence shown here is derived from an EMBL/GenBank/DDBJ whole genome shotgun (WGS) entry which is preliminary data.</text>
</comment>
<gene>
    <name evidence="6 7" type="primary">rpsQ</name>
    <name evidence="7" type="ORF">QJV27_04660</name>
</gene>
<dbReference type="SUPFAM" id="SSF50249">
    <property type="entry name" value="Nucleic acid-binding proteins"/>
    <property type="match status" value="1"/>
</dbReference>
<dbReference type="NCBIfam" id="NF004123">
    <property type="entry name" value="PRK05610.1"/>
    <property type="match status" value="1"/>
</dbReference>
<organism evidence="7 8">
    <name type="scientific">Commensalibacter oyaizuii</name>
    <dbReference type="NCBI Taxonomy" id="3043873"/>
    <lineage>
        <taxon>Bacteria</taxon>
        <taxon>Pseudomonadati</taxon>
        <taxon>Pseudomonadota</taxon>
        <taxon>Alphaproteobacteria</taxon>
        <taxon>Acetobacterales</taxon>
        <taxon>Acetobacteraceae</taxon>
    </lineage>
</organism>
<name>A0ABT6Q0P2_9PROT</name>
<dbReference type="InterPro" id="IPR000266">
    <property type="entry name" value="Ribosomal_uS17"/>
</dbReference>
<evidence type="ECO:0000256" key="5">
    <source>
        <dbReference type="ARBA" id="ARBA00023274"/>
    </source>
</evidence>
<evidence type="ECO:0000256" key="4">
    <source>
        <dbReference type="ARBA" id="ARBA00022980"/>
    </source>
</evidence>
<sequence>MPRRVLTGRVTSDKMDKTVTVLVVRRVMHPLYKKFIRRSKKYAAHDELNECKIGDTVRIIESPPISKRKSWAVISRNGAPIGDAVQVSSVEV</sequence>
<evidence type="ECO:0000313" key="7">
    <source>
        <dbReference type="EMBL" id="MDI2090681.1"/>
    </source>
</evidence>
<dbReference type="NCBIfam" id="TIGR03635">
    <property type="entry name" value="uS17_bact"/>
    <property type="match status" value="1"/>
</dbReference>
<dbReference type="Proteomes" id="UP001431634">
    <property type="component" value="Unassembled WGS sequence"/>
</dbReference>
<protein>
    <recommendedName>
        <fullName evidence="6">Small ribosomal subunit protein uS17</fullName>
    </recommendedName>
</protein>
<dbReference type="PRINTS" id="PR00973">
    <property type="entry name" value="RIBOSOMALS17"/>
</dbReference>
<keyword evidence="5 6" id="KW-0687">Ribonucleoprotein</keyword>
<dbReference type="Gene3D" id="2.40.50.140">
    <property type="entry name" value="Nucleic acid-binding proteins"/>
    <property type="match status" value="1"/>
</dbReference>
<comment type="subunit">
    <text evidence="6">Part of the 30S ribosomal subunit.</text>
</comment>
<keyword evidence="2 6" id="KW-0699">rRNA-binding</keyword>
<evidence type="ECO:0000313" key="8">
    <source>
        <dbReference type="Proteomes" id="UP001431634"/>
    </source>
</evidence>
<proteinExistence type="inferred from homology"/>
<comment type="similarity">
    <text evidence="1 6">Belongs to the universal ribosomal protein uS17 family.</text>
</comment>
<evidence type="ECO:0000256" key="2">
    <source>
        <dbReference type="ARBA" id="ARBA00022730"/>
    </source>
</evidence>
<dbReference type="Pfam" id="PF00366">
    <property type="entry name" value="Ribosomal_S17"/>
    <property type="match status" value="1"/>
</dbReference>
<dbReference type="CDD" id="cd00364">
    <property type="entry name" value="Ribosomal_uS17"/>
    <property type="match status" value="1"/>
</dbReference>
<dbReference type="RefSeq" id="WP_281447810.1">
    <property type="nucleotide sequence ID" value="NZ_JASBAO010000001.1"/>
</dbReference>
<keyword evidence="8" id="KW-1185">Reference proteome</keyword>
<dbReference type="PANTHER" id="PTHR10744:SF1">
    <property type="entry name" value="SMALL RIBOSOMAL SUBUNIT PROTEIN US17M"/>
    <property type="match status" value="1"/>
</dbReference>
<reference evidence="7" key="1">
    <citation type="submission" date="2023-05" db="EMBL/GenBank/DDBJ databases">
        <title>Whole genome sequence of Commensalibacter sp.</title>
        <authorList>
            <person name="Charoenyingcharoen P."/>
            <person name="Yukphan P."/>
        </authorList>
    </citation>
    <scope>NUCLEOTIDE SEQUENCE</scope>
    <source>
        <strain evidence="7">TBRC 16381</strain>
    </source>
</reference>
<dbReference type="GO" id="GO:0005840">
    <property type="term" value="C:ribosome"/>
    <property type="evidence" value="ECO:0007669"/>
    <property type="project" value="UniProtKB-KW"/>
</dbReference>
<dbReference type="EMBL" id="JASBAO010000001">
    <property type="protein sequence ID" value="MDI2090681.1"/>
    <property type="molecule type" value="Genomic_DNA"/>
</dbReference>
<evidence type="ECO:0000256" key="1">
    <source>
        <dbReference type="ARBA" id="ARBA00010254"/>
    </source>
</evidence>
<dbReference type="InterPro" id="IPR012340">
    <property type="entry name" value="NA-bd_OB-fold"/>
</dbReference>
<evidence type="ECO:0000256" key="3">
    <source>
        <dbReference type="ARBA" id="ARBA00022884"/>
    </source>
</evidence>
<keyword evidence="4 6" id="KW-0689">Ribosomal protein</keyword>
<dbReference type="HAMAP" id="MF_01345_B">
    <property type="entry name" value="Ribosomal_uS17_B"/>
    <property type="match status" value="1"/>
</dbReference>